<name>A0A0F9M0F9_9ZZZZ</name>
<evidence type="ECO:0008006" key="2">
    <source>
        <dbReference type="Google" id="ProtNLM"/>
    </source>
</evidence>
<evidence type="ECO:0000313" key="1">
    <source>
        <dbReference type="EMBL" id="KKM92786.1"/>
    </source>
</evidence>
<sequence>MKVCYTPRNFSTASRMVIDSANEIIDDYAAQGFDLTLRQLYYQFVSRDLIPNTDREYKRLGSIINDARLAGLVDWEAISDRTRNLMARNWWASPGSVIESAAIGYHRNYWKNQPYRPEVWIEKDALLGVIEPVCDRLDVPYFSCRGYTSQSEMWRAAMRLENWSGDGQTPIIFHLGDHDPSGMDMTRDIGDRLDTFLADCEVRRLALSMEQVQEYTPPPNPAKTTDSRFAQYVQLYGDESWELDALEPQVLSDLIEDAVNSVRDDDLWDETVDREREEADLLKLAARRGDEVGGFLRNGGTPAPSGPGA</sequence>
<accession>A0A0F9M0F9</accession>
<protein>
    <recommendedName>
        <fullName evidence="2">DUF2399 domain-containing protein</fullName>
    </recommendedName>
</protein>
<dbReference type="AlphaFoldDB" id="A0A0F9M0F9"/>
<comment type="caution">
    <text evidence="1">The sequence shown here is derived from an EMBL/GenBank/DDBJ whole genome shotgun (WGS) entry which is preliminary data.</text>
</comment>
<gene>
    <name evidence="1" type="ORF">LCGC14_1214970</name>
</gene>
<reference evidence="1" key="1">
    <citation type="journal article" date="2015" name="Nature">
        <title>Complex archaea that bridge the gap between prokaryotes and eukaryotes.</title>
        <authorList>
            <person name="Spang A."/>
            <person name="Saw J.H."/>
            <person name="Jorgensen S.L."/>
            <person name="Zaremba-Niedzwiedzka K."/>
            <person name="Martijn J."/>
            <person name="Lind A.E."/>
            <person name="van Eijk R."/>
            <person name="Schleper C."/>
            <person name="Guy L."/>
            <person name="Ettema T.J."/>
        </authorList>
    </citation>
    <scope>NUCLEOTIDE SEQUENCE</scope>
</reference>
<organism evidence="1">
    <name type="scientific">marine sediment metagenome</name>
    <dbReference type="NCBI Taxonomy" id="412755"/>
    <lineage>
        <taxon>unclassified sequences</taxon>
        <taxon>metagenomes</taxon>
        <taxon>ecological metagenomes</taxon>
    </lineage>
</organism>
<dbReference type="EMBL" id="LAZR01006350">
    <property type="protein sequence ID" value="KKM92786.1"/>
    <property type="molecule type" value="Genomic_DNA"/>
</dbReference>
<proteinExistence type="predicted"/>